<dbReference type="Pfam" id="PF00135">
    <property type="entry name" value="COesterase"/>
    <property type="match status" value="2"/>
</dbReference>
<evidence type="ECO:0000313" key="5">
    <source>
        <dbReference type="EMBL" id="KJA28807.1"/>
    </source>
</evidence>
<dbReference type="Proteomes" id="UP000054270">
    <property type="component" value="Unassembled WGS sequence"/>
</dbReference>
<dbReference type="Gene3D" id="3.40.50.1820">
    <property type="entry name" value="alpha/beta hydrolase"/>
    <property type="match status" value="1"/>
</dbReference>
<evidence type="ECO:0000256" key="1">
    <source>
        <dbReference type="ARBA" id="ARBA00005964"/>
    </source>
</evidence>
<dbReference type="InterPro" id="IPR050654">
    <property type="entry name" value="AChE-related_enzymes"/>
</dbReference>
<reference evidence="6" key="1">
    <citation type="submission" date="2014-04" db="EMBL/GenBank/DDBJ databases">
        <title>Evolutionary Origins and Diversification of the Mycorrhizal Mutualists.</title>
        <authorList>
            <consortium name="DOE Joint Genome Institute"/>
            <consortium name="Mycorrhizal Genomics Consortium"/>
            <person name="Kohler A."/>
            <person name="Kuo A."/>
            <person name="Nagy L.G."/>
            <person name="Floudas D."/>
            <person name="Copeland A."/>
            <person name="Barry K.W."/>
            <person name="Cichocki N."/>
            <person name="Veneault-Fourrey C."/>
            <person name="LaButti K."/>
            <person name="Lindquist E.A."/>
            <person name="Lipzen A."/>
            <person name="Lundell T."/>
            <person name="Morin E."/>
            <person name="Murat C."/>
            <person name="Riley R."/>
            <person name="Ohm R."/>
            <person name="Sun H."/>
            <person name="Tunlid A."/>
            <person name="Henrissat B."/>
            <person name="Grigoriev I.V."/>
            <person name="Hibbett D.S."/>
            <person name="Martin F."/>
        </authorList>
    </citation>
    <scope>NUCLEOTIDE SEQUENCE [LARGE SCALE GENOMIC DNA]</scope>
    <source>
        <strain evidence="6">FD-334 SS-4</strain>
    </source>
</reference>
<dbReference type="PROSITE" id="PS00122">
    <property type="entry name" value="CARBOXYLESTERASE_B_1"/>
    <property type="match status" value="1"/>
</dbReference>
<evidence type="ECO:0000259" key="4">
    <source>
        <dbReference type="Pfam" id="PF00135"/>
    </source>
</evidence>
<evidence type="ECO:0000313" key="6">
    <source>
        <dbReference type="Proteomes" id="UP000054270"/>
    </source>
</evidence>
<proteinExistence type="inferred from homology"/>
<dbReference type="OrthoDB" id="408631at2759"/>
<name>A0A0D2LLH9_HYPSF</name>
<protein>
    <recommendedName>
        <fullName evidence="3">Carboxylic ester hydrolase</fullName>
        <ecNumber evidence="3">3.1.1.-</ecNumber>
    </recommendedName>
</protein>
<dbReference type="SUPFAM" id="SSF53474">
    <property type="entry name" value="alpha/beta-Hydrolases"/>
    <property type="match status" value="1"/>
</dbReference>
<dbReference type="OMA" id="FECPAAR"/>
<dbReference type="ESTHER" id="9agar-a0a0d2llh9">
    <property type="family name" value="Fungal_carboxylesterase_lipase"/>
</dbReference>
<dbReference type="GO" id="GO:0052689">
    <property type="term" value="F:carboxylic ester hydrolase activity"/>
    <property type="evidence" value="ECO:0007669"/>
    <property type="project" value="TreeGrafter"/>
</dbReference>
<dbReference type="AlphaFoldDB" id="A0A0D2LLH9"/>
<evidence type="ECO:0000256" key="2">
    <source>
        <dbReference type="ARBA" id="ARBA00022801"/>
    </source>
</evidence>
<accession>A0A0D2LLH9</accession>
<dbReference type="PANTHER" id="PTHR43918">
    <property type="entry name" value="ACETYLCHOLINESTERASE"/>
    <property type="match status" value="1"/>
</dbReference>
<organism evidence="5 6">
    <name type="scientific">Hypholoma sublateritium (strain FD-334 SS-4)</name>
    <dbReference type="NCBI Taxonomy" id="945553"/>
    <lineage>
        <taxon>Eukaryota</taxon>
        <taxon>Fungi</taxon>
        <taxon>Dikarya</taxon>
        <taxon>Basidiomycota</taxon>
        <taxon>Agaricomycotina</taxon>
        <taxon>Agaricomycetes</taxon>
        <taxon>Agaricomycetidae</taxon>
        <taxon>Agaricales</taxon>
        <taxon>Agaricineae</taxon>
        <taxon>Strophariaceae</taxon>
        <taxon>Hypholoma</taxon>
    </lineage>
</organism>
<feature type="domain" description="Carboxylesterase type B" evidence="4">
    <location>
        <begin position="349"/>
        <end position="467"/>
    </location>
</feature>
<dbReference type="InterPro" id="IPR019826">
    <property type="entry name" value="Carboxylesterase_B_AS"/>
</dbReference>
<dbReference type="EC" id="3.1.1.-" evidence="3"/>
<dbReference type="InterPro" id="IPR002018">
    <property type="entry name" value="CarbesteraseB"/>
</dbReference>
<feature type="signal peptide" evidence="3">
    <location>
        <begin position="1"/>
        <end position="17"/>
    </location>
</feature>
<comment type="similarity">
    <text evidence="1 3">Belongs to the type-B carboxylesterase/lipase family.</text>
</comment>
<dbReference type="EMBL" id="KN817520">
    <property type="protein sequence ID" value="KJA28807.1"/>
    <property type="molecule type" value="Genomic_DNA"/>
</dbReference>
<dbReference type="PANTHER" id="PTHR43918:SF4">
    <property type="entry name" value="CARBOXYLIC ESTER HYDROLASE"/>
    <property type="match status" value="1"/>
</dbReference>
<dbReference type="STRING" id="945553.A0A0D2LLH9"/>
<gene>
    <name evidence="5" type="ORF">HYPSUDRAFT_1082732</name>
</gene>
<evidence type="ECO:0000256" key="3">
    <source>
        <dbReference type="RuleBase" id="RU361235"/>
    </source>
</evidence>
<keyword evidence="3" id="KW-0732">Signal</keyword>
<sequence>MRLLLKVLSRLILFAAAQSIQDAGPTVLTQQGVVSGTQILPSVRQFLGIPFAVAQRWKAPTLPPVRSGIFPATTFANGCLQNLVPENAEYLRLNGNGGLDVPSGEDCLAVNIWAPSTNRKQNTAVLVWIYGGGFVFGTSGIPVFNGTNMVRDNDDITLVTINYRLNIFGQPNPPQFSDKENVNFGLLDVEAAIQWVHANIANFGGDPNRITIFGQSAGGSAVDAYTFAHPHDTIVKGTPVLLGGKLRNHTDWNTVSAAVGCGSAATLQQFACMQKVPAVNLEQAVISIGAAFSLIIDNTTIFSDTQTRAANGNFLRVPLLLGSTANEDDIFLVAQQLVASGITVPVLTEIFSDALSAFVGTCPASLTASHRLNADVPTFRYQYQGVFRSLSTRPDLRAYHSSEIPMVFGTYNGTVINGISLPATADQVALSKYVQGAWVAFARNPTGGLPSLGWPLYDPRTATIAQLGNFFNTSGVVFGESSLIDAACNSQDVLAAIVAQVGPLLPG</sequence>
<keyword evidence="6" id="KW-1185">Reference proteome</keyword>
<feature type="chain" id="PRO_5005112593" description="Carboxylic ester hydrolase" evidence="3">
    <location>
        <begin position="18"/>
        <end position="507"/>
    </location>
</feature>
<dbReference type="InterPro" id="IPR029058">
    <property type="entry name" value="AB_hydrolase_fold"/>
</dbReference>
<feature type="domain" description="Carboxylesterase type B" evidence="4">
    <location>
        <begin position="25"/>
        <end position="333"/>
    </location>
</feature>
<keyword evidence="2 3" id="KW-0378">Hydrolase</keyword>